<dbReference type="PANTHER" id="PTHR30576">
    <property type="entry name" value="COLANIC BIOSYNTHESIS UDP-GLUCOSE LIPID CARRIER TRANSFERASE"/>
    <property type="match status" value="1"/>
</dbReference>
<evidence type="ECO:0000259" key="4">
    <source>
        <dbReference type="Pfam" id="PF02397"/>
    </source>
</evidence>
<evidence type="ECO:0000256" key="3">
    <source>
        <dbReference type="SAM" id="Phobius"/>
    </source>
</evidence>
<keyword evidence="3" id="KW-1133">Transmembrane helix</keyword>
<dbReference type="Proteomes" id="UP000199093">
    <property type="component" value="Unassembled WGS sequence"/>
</dbReference>
<dbReference type="STRING" id="555512.SAMN04487993_101016"/>
<dbReference type="Pfam" id="PF02397">
    <property type="entry name" value="Bac_transf"/>
    <property type="match status" value="1"/>
</dbReference>
<dbReference type="GO" id="GO:0016780">
    <property type="term" value="F:phosphotransferase activity, for other substituted phosphate groups"/>
    <property type="evidence" value="ECO:0007669"/>
    <property type="project" value="TreeGrafter"/>
</dbReference>
<reference evidence="5 6" key="1">
    <citation type="submission" date="2016-10" db="EMBL/GenBank/DDBJ databases">
        <authorList>
            <person name="de Groot N.N."/>
        </authorList>
    </citation>
    <scope>NUCLEOTIDE SEQUENCE [LARGE SCALE GENOMIC DNA]</scope>
    <source>
        <strain evidence="5 6">DSM 26424</strain>
    </source>
</reference>
<evidence type="ECO:0000256" key="1">
    <source>
        <dbReference type="ARBA" id="ARBA00006464"/>
    </source>
</evidence>
<keyword evidence="3" id="KW-0812">Transmembrane</keyword>
<dbReference type="GO" id="GO:0000271">
    <property type="term" value="P:polysaccharide biosynthetic process"/>
    <property type="evidence" value="ECO:0007669"/>
    <property type="project" value="UniProtKB-KW"/>
</dbReference>
<evidence type="ECO:0000313" key="6">
    <source>
        <dbReference type="Proteomes" id="UP000199093"/>
    </source>
</evidence>
<evidence type="ECO:0000256" key="2">
    <source>
        <dbReference type="ARBA" id="ARBA00023169"/>
    </source>
</evidence>
<comment type="similarity">
    <text evidence="1">Belongs to the bacterial sugar transferase family.</text>
</comment>
<keyword evidence="6" id="KW-1185">Reference proteome</keyword>
<organism evidence="5 6">
    <name type="scientific">Salipiger marinus</name>
    <dbReference type="NCBI Taxonomy" id="555512"/>
    <lineage>
        <taxon>Bacteria</taxon>
        <taxon>Pseudomonadati</taxon>
        <taxon>Pseudomonadota</taxon>
        <taxon>Alphaproteobacteria</taxon>
        <taxon>Rhodobacterales</taxon>
        <taxon>Roseobacteraceae</taxon>
        <taxon>Salipiger</taxon>
    </lineage>
</organism>
<keyword evidence="2" id="KW-0270">Exopolysaccharide synthesis</keyword>
<proteinExistence type="inferred from homology"/>
<name>A0A1G8NED9_9RHOB</name>
<feature type="domain" description="Bacterial sugar transferase" evidence="4">
    <location>
        <begin position="12"/>
        <end position="204"/>
    </location>
</feature>
<keyword evidence="3" id="KW-0472">Membrane</keyword>
<dbReference type="PANTHER" id="PTHR30576:SF0">
    <property type="entry name" value="UNDECAPRENYL-PHOSPHATE N-ACETYLGALACTOSAMINYL 1-PHOSPHATE TRANSFERASE-RELATED"/>
    <property type="match status" value="1"/>
</dbReference>
<protein>
    <submittedName>
        <fullName evidence="5">Sugar transferase involved in LPS biosynthesis (Colanic, teichoic acid)</fullName>
    </submittedName>
</protein>
<accession>A0A1G8NED9</accession>
<gene>
    <name evidence="5" type="ORF">SAMN04487993_101016</name>
</gene>
<sequence>MRRGALRVTLSKRLLDLGLALLLLVVGMPLLLGLAGLILLRDGRPVLYLSERMTTPQRGFLLWKFRTMRPDGADRGVSGGDKADRITRTGHFLRRYRLDELPQLWNILRGDISFVGPRPPLRRYVEMFPELYAQVLRQRPGVTGLATLAFHRTEERLLAPCRNADQTEAVYCRRCVPRKARLDLIYARRRSLCYDLRLIAATVIRRIPLN</sequence>
<keyword evidence="5" id="KW-0808">Transferase</keyword>
<dbReference type="EMBL" id="FNEJ01000010">
    <property type="protein sequence ID" value="SDI78533.1"/>
    <property type="molecule type" value="Genomic_DNA"/>
</dbReference>
<feature type="transmembrane region" description="Helical" evidence="3">
    <location>
        <begin position="20"/>
        <end position="40"/>
    </location>
</feature>
<evidence type="ECO:0000313" key="5">
    <source>
        <dbReference type="EMBL" id="SDI78533.1"/>
    </source>
</evidence>
<dbReference type="AlphaFoldDB" id="A0A1G8NED9"/>
<dbReference type="InterPro" id="IPR003362">
    <property type="entry name" value="Bact_transf"/>
</dbReference>